<keyword evidence="7" id="KW-0156">Chromatin regulator</keyword>
<keyword evidence="6" id="KW-0862">Zinc</keyword>
<keyword evidence="12" id="KW-0539">Nucleus</keyword>
<dbReference type="InterPro" id="IPR018501">
    <property type="entry name" value="DDT_dom"/>
</dbReference>
<dbReference type="GO" id="GO:0045892">
    <property type="term" value="P:negative regulation of DNA-templated transcription"/>
    <property type="evidence" value="ECO:0007669"/>
    <property type="project" value="UniProtKB-ARBA"/>
</dbReference>
<feature type="compositionally biased region" description="Basic and acidic residues" evidence="16">
    <location>
        <begin position="1102"/>
        <end position="1115"/>
    </location>
</feature>
<feature type="compositionally biased region" description="Basic and acidic residues" evidence="16">
    <location>
        <begin position="1409"/>
        <end position="1418"/>
    </location>
</feature>
<keyword evidence="9 15" id="KW-0175">Coiled coil</keyword>
<dbReference type="Pfam" id="PF15613">
    <property type="entry name" value="WSD"/>
    <property type="match status" value="1"/>
</dbReference>
<feature type="compositionally biased region" description="Polar residues" evidence="16">
    <location>
        <begin position="658"/>
        <end position="672"/>
    </location>
</feature>
<feature type="region of interest" description="Disordered" evidence="16">
    <location>
        <begin position="534"/>
        <end position="761"/>
    </location>
</feature>
<gene>
    <name evidence="21" type="primary">bptf</name>
</gene>
<feature type="compositionally biased region" description="Polar residues" evidence="16">
    <location>
        <begin position="1456"/>
        <end position="1467"/>
    </location>
</feature>
<evidence type="ECO:0000256" key="4">
    <source>
        <dbReference type="ARBA" id="ARBA00022737"/>
    </source>
</evidence>
<evidence type="ECO:0000313" key="21">
    <source>
        <dbReference type="Ensembl" id="ENSSRHP00000091290.1"/>
    </source>
</evidence>
<dbReference type="PROSITE" id="PS50827">
    <property type="entry name" value="DDT"/>
    <property type="match status" value="1"/>
</dbReference>
<feature type="domain" description="PHD-type" evidence="18">
    <location>
        <begin position="2444"/>
        <end position="2495"/>
    </location>
</feature>
<dbReference type="SMART" id="SM00571">
    <property type="entry name" value="DDT"/>
    <property type="match status" value="1"/>
</dbReference>
<dbReference type="InterPro" id="IPR036427">
    <property type="entry name" value="Bromodomain-like_sf"/>
</dbReference>
<feature type="region of interest" description="Disordered" evidence="16">
    <location>
        <begin position="1398"/>
        <end position="1545"/>
    </location>
</feature>
<dbReference type="GO" id="GO:0045944">
    <property type="term" value="P:positive regulation of transcription by RNA polymerase II"/>
    <property type="evidence" value="ECO:0007669"/>
    <property type="project" value="UniProtKB-ARBA"/>
</dbReference>
<dbReference type="Ensembl" id="ENSSRHT00000093754.1">
    <property type="protein sequence ID" value="ENSSRHP00000091290.1"/>
    <property type="gene ID" value="ENSSRHG00000044760.1"/>
</dbReference>
<evidence type="ECO:0000259" key="20">
    <source>
        <dbReference type="PROSITE" id="PS50827"/>
    </source>
</evidence>
<feature type="region of interest" description="Disordered" evidence="16">
    <location>
        <begin position="1829"/>
        <end position="1870"/>
    </location>
</feature>
<name>A0A673MNL5_9TELE</name>
<evidence type="ECO:0000256" key="10">
    <source>
        <dbReference type="ARBA" id="ARBA00023117"/>
    </source>
</evidence>
<feature type="region of interest" description="Disordered" evidence="16">
    <location>
        <begin position="2330"/>
        <end position="2375"/>
    </location>
</feature>
<keyword evidence="3" id="KW-0479">Metal-binding</keyword>
<organism evidence="21 22">
    <name type="scientific">Sinocyclocheilus rhinocerous</name>
    <dbReference type="NCBI Taxonomy" id="307959"/>
    <lineage>
        <taxon>Eukaryota</taxon>
        <taxon>Metazoa</taxon>
        <taxon>Chordata</taxon>
        <taxon>Craniata</taxon>
        <taxon>Vertebrata</taxon>
        <taxon>Euteleostomi</taxon>
        <taxon>Actinopterygii</taxon>
        <taxon>Neopterygii</taxon>
        <taxon>Teleostei</taxon>
        <taxon>Ostariophysi</taxon>
        <taxon>Cypriniformes</taxon>
        <taxon>Cyprinidae</taxon>
        <taxon>Cyprininae</taxon>
        <taxon>Sinocyclocheilus</taxon>
    </lineage>
</organism>
<sequence>MRGRRGRPPKAQLTQEPTAGSVRGLRPRRDLRAKPKGTSDEDYVTPKRGSHHPTTRGRRKARSAASRGRGRGRGTARGRGRRSAASGVVYDDHESDDEEDEDAVSLRSDEEECMEEPLTDEEEEEEEEEANDESDYLEELDYLEEDDASFCTESSHGSNAGRKRPRPRRPPSPILEQKEIPLLKLPSSSEDLLIPNEQLLNASAIYEVLRSFCTVLRLSPFRFEDFCTALVGQEQCTLMAETHICLLKAILREEDTSNTTFGPADLKDSVNSTLYFIDGMTWPEVVRAYCESDPEYHHVLPDLEGEDYPFSPLESKVKVLQFLVDQFLTTNLAREELMSEGVIQYDDHCRVCHRLGDLLCCETCSAVYHLECVKPPLEEVPEDEWQCEICVAHKVSGVTDCLTEFQKSRPYIRQEPIGYDRHQRKYWFLNRRIIIEEDGEDENKQTWYYSTKVQLAGMLELLDKDYWENDLCSVLEEMREEIHSHMDITEELTNKARGNNKAYLTVANDVILDRLKTKQEAELEEVKRRAAEEAERARLESKSVAGEPAAADQMNSNGSCPQQDSSNGNATNEQTSADASVSAVPTVEVGSTNVPELAAPSSAIPTKSDSQDPMGNAVTSSSSGEEKGEGTEGMKELAAKSSESAGHGEGDSVLETEPAQTADENSCSSHFSISECLRGPEEPDLVDRSSRSSLNSQDDTGEGKANGDSAKTGSSRMITRLRNPDSKLSQRKVMQDKDGSSQDGSRALKETPPLSSFGSFKRDSNKNSGFFKLGQEGKFRVYHNQYSTNTLALNKHQHREDHDKRRHLSHKFCMTPAGEFKWNGSLYGSKALTVSTLRLTIIQLENNVPAPFLHPNWASHRSNWIKAVQMCSKAREFALALAILECAIKPVVMLPMWKDSLGHTRLHRMTSVEREEKEKVKKREKKLEDEETMQQATWVKYTFPIKHQVWKQKGEEYRVTGYGGWSWVSKTHVHRFVPKLPGNTNVNYRKALEAAKTGMDNKAVLPETPKPLVKTDENLSQNVPEKDDIQDTSLDSSEEKLSVEKDHVLKDEEQNEEKEIETFEKMCDEKNESVEEMDTSSPNSANDEAGISNITNASSDDCPLKGEPSDSEVTKDSALNQPQQSFWHDVVNVSEGFLLRTAYKKRKASKLDGLLERRVKQFTIEEKQRLEKLKQTTSSKPLTEKVMENKETTIAAEDQKVKIEGTISETPKSRQAEGVACLAIQEKDSVVKKLEFNQEDEQAKSNTSGQKNILDVRLNDSCDVAPKEHQQKLPEPEPKTGNRVAMSELNGNSQSLDQSLNVKPDKTVTETTCPPEDSERKEIIENNENDLDVKRTVPVQVNGKDGLVDTECKNLTDNVNTKDLTNTVGEEIKAISPKETVKSLMNGDANQECLKEWTNSALPQENLDEEKGVTKLDPDYPPPEKVAKLENNIEGSVDSSVSSSVPEPSSVASEPNTKSEVPSQSSKVEPMQVEEAKPPVPSPVPSAEESSLSSDLTENSSSVSETTTVITQVTTTTTTESRMVLTSRDSLASNNGISTSAPADSKVESTSSVSTLSTTTTVTKVLNSSDQEATLTKECKTTVTKTLTDTMSSPSGSTVKSMTVSQEYSTRDRVQLLKFSRTKKARSGTALPSYRKFVTKSSKKSIFVLPNDELKKLAKRGGIREVPIFNYNAKPALDIWPYPSPRPTFGITWRYRLQTVRSLAGVSLMLRLLWACLRWDDMSVKPSPTVGTTRTETSDTDITTTEIIKRRDVGPYGIRSEYCIRKIICPLGVPETPKETPTPQRKGLRSSALRPKKPEPAKQTGPVVIETWVAEEDLELWEIRAFTERVEREKSQAADPTKKRLEQQKPSSTSNTSTLTSTPTTPGTTTQKVVVGSISGQVTSAPKVVMTTKLGSPVTFQQNKNFQQSFASWVKQGQQGNTGLVQVQQKVVGIIPSSTAGTAQSFPAFQPRTATINIRPNTTTSTQQVITTGTALRPGMTVIRSPLQQTTTLGKTIIRTPLMVQQGQVQQTVQTSSGVQAVGTPPRLSTPNPAQTPQMLSSPRPQQGQVKLTLAQLTQLTQGAQGGNQGLTVVIQGQGQTTGQLQVIPQGVTVIPGPGQQLMQAAMPNGQVQRFLFTPMAPAPVSAPAAPSTTASSGVPATAAPALRAAHQIQNLVTIQTASVQEQLQRIQQLCEQQQQQKKKQQEAKREQAQQHVSQSELIQKQVAQKQNVAIEQLKQKKTMTPAEREENQRMIVCNQVMKFILDKIDKDERQAAKKRKREESVEQKRSKQNASKLSALLFKHKEQLKADILKKRALLDKELQLQVQEELKRDLIKLRREKEKAQAAAAQAAAAASAHVSSHTATVTSPSSAHKRKRDEERDASKFKRKKMISTTSKDSKRDIKLYCICKTPYDESKFYIGCDLCSNWYHGECVGITEKEAKKMDDYICSECKRAQEGSTEELYCICRTPYDESQFYIGCDRCQNWYHGRCVGILQSEATHIDEYVCPQCQSTEDAMTVLTPLTDKDYEGLKRILRSLQSHKMAWPFLEPVDPNDAPDYYGIIKEPMDLSTMEERLQNRFYSKLTEFVADMTKIFDNCRYYNPSDSPFYQCAEFLESFFVQKLKAFKASR</sequence>
<dbReference type="InterPro" id="IPR038028">
    <property type="entry name" value="BPTF"/>
</dbReference>
<proteinExistence type="predicted"/>
<dbReference type="InterPro" id="IPR019786">
    <property type="entry name" value="Zinc_finger_PHD-type_CS"/>
</dbReference>
<evidence type="ECO:0000259" key="18">
    <source>
        <dbReference type="PROSITE" id="PS50016"/>
    </source>
</evidence>
<feature type="region of interest" description="Disordered" evidence="16">
    <location>
        <begin position="150"/>
        <end position="176"/>
    </location>
</feature>
<feature type="compositionally biased region" description="Basic and acidic residues" evidence="16">
    <location>
        <begin position="27"/>
        <end position="39"/>
    </location>
</feature>
<feature type="compositionally biased region" description="Basic residues" evidence="16">
    <location>
        <begin position="48"/>
        <end position="82"/>
    </location>
</feature>
<dbReference type="PROSITE" id="PS00633">
    <property type="entry name" value="BROMODOMAIN_1"/>
    <property type="match status" value="1"/>
</dbReference>
<dbReference type="PROSITE" id="PS50016">
    <property type="entry name" value="ZF_PHD_2"/>
    <property type="match status" value="3"/>
</dbReference>
<evidence type="ECO:0000256" key="7">
    <source>
        <dbReference type="ARBA" id="ARBA00022853"/>
    </source>
</evidence>
<dbReference type="GO" id="GO:0008270">
    <property type="term" value="F:zinc ion binding"/>
    <property type="evidence" value="ECO:0007669"/>
    <property type="project" value="UniProtKB-KW"/>
</dbReference>
<dbReference type="InterPro" id="IPR019787">
    <property type="entry name" value="Znf_PHD-finger"/>
</dbReference>
<dbReference type="InterPro" id="IPR028941">
    <property type="entry name" value="WHIM2_dom"/>
</dbReference>
<feature type="compositionally biased region" description="Polar residues" evidence="16">
    <location>
        <begin position="1289"/>
        <end position="1301"/>
    </location>
</feature>
<dbReference type="InterPro" id="IPR018359">
    <property type="entry name" value="Bromodomain_CS"/>
</dbReference>
<evidence type="ECO:0000256" key="13">
    <source>
        <dbReference type="PROSITE-ProRule" id="PRU00035"/>
    </source>
</evidence>
<dbReference type="PROSITE" id="PS50064">
    <property type="entry name" value="ZF_PARP_2"/>
    <property type="match status" value="1"/>
</dbReference>
<feature type="region of interest" description="Disordered" evidence="16">
    <location>
        <begin position="1"/>
        <end position="135"/>
    </location>
</feature>
<evidence type="ECO:0000256" key="3">
    <source>
        <dbReference type="ARBA" id="ARBA00022723"/>
    </source>
</evidence>
<feature type="compositionally biased region" description="Basic and acidic residues" evidence="16">
    <location>
        <begin position="1257"/>
        <end position="1280"/>
    </location>
</feature>
<feature type="compositionally biased region" description="Basic and acidic residues" evidence="16">
    <location>
        <begin position="678"/>
        <end position="690"/>
    </location>
</feature>
<evidence type="ECO:0000256" key="2">
    <source>
        <dbReference type="ARBA" id="ARBA00022553"/>
    </source>
</evidence>
<dbReference type="CDD" id="cd15559">
    <property type="entry name" value="PHD1_BPTF"/>
    <property type="match status" value="1"/>
</dbReference>
<evidence type="ECO:0000256" key="15">
    <source>
        <dbReference type="SAM" id="Coils"/>
    </source>
</evidence>
<feature type="compositionally biased region" description="Low complexity" evidence="16">
    <location>
        <begin position="1850"/>
        <end position="1870"/>
    </location>
</feature>
<feature type="region of interest" description="Disordered" evidence="16">
    <location>
        <begin position="2017"/>
        <end position="2045"/>
    </location>
</feature>
<keyword evidence="10 13" id="KW-0103">Bromodomain</keyword>
<dbReference type="PROSITE" id="PS50014">
    <property type="entry name" value="BROMODOMAIN_2"/>
    <property type="match status" value="1"/>
</dbReference>
<evidence type="ECO:0000256" key="1">
    <source>
        <dbReference type="ARBA" id="ARBA00004123"/>
    </source>
</evidence>
<feature type="coiled-coil region" evidence="15">
    <location>
        <begin position="2161"/>
        <end position="2196"/>
    </location>
</feature>
<keyword evidence="5 14" id="KW-0863">Zinc-finger</keyword>
<keyword evidence="2" id="KW-0597">Phosphoprotein</keyword>
<feature type="compositionally biased region" description="Polar residues" evidence="16">
    <location>
        <begin position="1528"/>
        <end position="1542"/>
    </location>
</feature>
<dbReference type="InterPro" id="IPR001965">
    <property type="entry name" value="Znf_PHD"/>
</dbReference>
<dbReference type="PROSITE" id="PS01359">
    <property type="entry name" value="ZF_PHD_1"/>
    <property type="match status" value="1"/>
</dbReference>
<dbReference type="SMART" id="SM00297">
    <property type="entry name" value="BROMO"/>
    <property type="match status" value="1"/>
</dbReference>
<feature type="domain" description="DDT" evidence="20">
    <location>
        <begin position="196"/>
        <end position="256"/>
    </location>
</feature>
<evidence type="ECO:0000256" key="16">
    <source>
        <dbReference type="SAM" id="MobiDB-lite"/>
    </source>
</evidence>
<feature type="compositionally biased region" description="Basic and acidic residues" evidence="16">
    <location>
        <begin position="1060"/>
        <end position="1073"/>
    </location>
</feature>
<evidence type="ECO:0000313" key="22">
    <source>
        <dbReference type="Proteomes" id="UP000472270"/>
    </source>
</evidence>
<protein>
    <submittedName>
        <fullName evidence="21">Nucleosome-remodeling factor subunit BPTF-like</fullName>
    </submittedName>
</protein>
<dbReference type="Gene3D" id="3.30.40.10">
    <property type="entry name" value="Zinc/RING finger domain, C3HC4 (zinc finger)"/>
    <property type="match status" value="3"/>
</dbReference>
<evidence type="ECO:0000256" key="5">
    <source>
        <dbReference type="ARBA" id="ARBA00022771"/>
    </source>
</evidence>
<evidence type="ECO:0000256" key="9">
    <source>
        <dbReference type="ARBA" id="ARBA00023054"/>
    </source>
</evidence>
<feature type="compositionally biased region" description="Low complexity" evidence="16">
    <location>
        <begin position="2330"/>
        <end position="2353"/>
    </location>
</feature>
<dbReference type="GO" id="GO:0000978">
    <property type="term" value="F:RNA polymerase II cis-regulatory region sequence-specific DNA binding"/>
    <property type="evidence" value="ECO:0007669"/>
    <property type="project" value="TreeGrafter"/>
</dbReference>
<dbReference type="CDD" id="cd15560">
    <property type="entry name" value="PHD2_3_BPTF"/>
    <property type="match status" value="2"/>
</dbReference>
<keyword evidence="4" id="KW-0677">Repeat</keyword>
<dbReference type="SMART" id="SM00249">
    <property type="entry name" value="PHD"/>
    <property type="match status" value="3"/>
</dbReference>
<feature type="compositionally biased region" description="Polar residues" evidence="16">
    <location>
        <begin position="553"/>
        <end position="579"/>
    </location>
</feature>
<feature type="compositionally biased region" description="Polar residues" evidence="16">
    <location>
        <begin position="2027"/>
        <end position="2045"/>
    </location>
</feature>
<dbReference type="InterPro" id="IPR001487">
    <property type="entry name" value="Bromodomain"/>
</dbReference>
<dbReference type="FunFam" id="3.30.40.10:FF:000048">
    <property type="entry name" value="nucleosome-remodeling factor subunit BPTF isoform X1"/>
    <property type="match status" value="2"/>
</dbReference>
<dbReference type="PANTHER" id="PTHR45975">
    <property type="entry name" value="NUCLEOSOME-REMODELING FACTOR SUBUNIT BPTF"/>
    <property type="match status" value="1"/>
</dbReference>
<dbReference type="PRINTS" id="PR00503">
    <property type="entry name" value="BROMODOMAIN"/>
</dbReference>
<reference evidence="21" key="2">
    <citation type="submission" date="2025-09" db="UniProtKB">
        <authorList>
            <consortium name="Ensembl"/>
        </authorList>
    </citation>
    <scope>IDENTIFICATION</scope>
</reference>
<dbReference type="FunFam" id="1.20.920.10:FF:000018">
    <property type="entry name" value="nucleosome-remodeling factor subunit BPTF isoform X1"/>
    <property type="match status" value="1"/>
</dbReference>
<dbReference type="Pfam" id="PF02791">
    <property type="entry name" value="DDT"/>
    <property type="match status" value="1"/>
</dbReference>
<evidence type="ECO:0000259" key="17">
    <source>
        <dbReference type="PROSITE" id="PS50014"/>
    </source>
</evidence>
<accession>A0A673MNL5</accession>
<reference evidence="21" key="1">
    <citation type="submission" date="2025-08" db="UniProtKB">
        <authorList>
            <consortium name="Ensembl"/>
        </authorList>
    </citation>
    <scope>IDENTIFICATION</scope>
</reference>
<feature type="domain" description="Bromo" evidence="17">
    <location>
        <begin position="2521"/>
        <end position="2591"/>
    </location>
</feature>
<dbReference type="Gene3D" id="1.20.920.10">
    <property type="entry name" value="Bromodomain-like"/>
    <property type="match status" value="1"/>
</dbReference>
<dbReference type="Pfam" id="PF00628">
    <property type="entry name" value="PHD"/>
    <property type="match status" value="3"/>
</dbReference>
<dbReference type="Proteomes" id="UP000472270">
    <property type="component" value="Unassembled WGS sequence"/>
</dbReference>
<feature type="compositionally biased region" description="Polar residues" evidence="16">
    <location>
        <begin position="1079"/>
        <end position="1099"/>
    </location>
</feature>
<dbReference type="GO" id="GO:0006338">
    <property type="term" value="P:chromatin remodeling"/>
    <property type="evidence" value="ECO:0007669"/>
    <property type="project" value="UniProtKB-ARBA"/>
</dbReference>
<dbReference type="SUPFAM" id="SSF47370">
    <property type="entry name" value="Bromodomain"/>
    <property type="match status" value="1"/>
</dbReference>
<dbReference type="SUPFAM" id="SSF57903">
    <property type="entry name" value="FYVE/PHD zinc finger"/>
    <property type="match status" value="3"/>
</dbReference>
<feature type="domain" description="PHD-type" evidence="18">
    <location>
        <begin position="2386"/>
        <end position="2437"/>
    </location>
</feature>
<feature type="region of interest" description="Disordered" evidence="16">
    <location>
        <begin position="999"/>
        <end position="1118"/>
    </location>
</feature>
<feature type="compositionally biased region" description="Low complexity" evidence="16">
    <location>
        <begin position="1485"/>
        <end position="1527"/>
    </location>
</feature>
<feature type="compositionally biased region" description="Basic and acidic residues" evidence="16">
    <location>
        <begin position="624"/>
        <end position="638"/>
    </location>
</feature>
<comment type="subcellular location">
    <subcellularLocation>
        <location evidence="1">Nucleus</location>
    </subcellularLocation>
</comment>
<dbReference type="FunFam" id="3.30.40.10:FF:000036">
    <property type="entry name" value="nucleosome-remodeling factor subunit BPTF isoform X1"/>
    <property type="match status" value="1"/>
</dbReference>
<evidence type="ECO:0000256" key="14">
    <source>
        <dbReference type="PROSITE-ProRule" id="PRU00146"/>
    </source>
</evidence>
<evidence type="ECO:0000256" key="11">
    <source>
        <dbReference type="ARBA" id="ARBA00023163"/>
    </source>
</evidence>
<feature type="compositionally biased region" description="Polar residues" evidence="16">
    <location>
        <begin position="603"/>
        <end position="613"/>
    </location>
</feature>
<feature type="domain" description="PARP-type" evidence="19">
    <location>
        <begin position="2419"/>
        <end position="2521"/>
    </location>
</feature>
<dbReference type="InterPro" id="IPR001510">
    <property type="entry name" value="Znf_PARP"/>
</dbReference>
<evidence type="ECO:0000256" key="6">
    <source>
        <dbReference type="ARBA" id="ARBA00022833"/>
    </source>
</evidence>
<evidence type="ECO:0000256" key="8">
    <source>
        <dbReference type="ARBA" id="ARBA00023015"/>
    </source>
</evidence>
<dbReference type="InterPro" id="IPR013083">
    <property type="entry name" value="Znf_RING/FYVE/PHD"/>
</dbReference>
<feature type="compositionally biased region" description="Basic and acidic residues" evidence="16">
    <location>
        <begin position="2255"/>
        <end position="2270"/>
    </location>
</feature>
<feature type="compositionally biased region" description="Acidic residues" evidence="16">
    <location>
        <begin position="93"/>
        <end position="135"/>
    </location>
</feature>
<keyword evidence="11" id="KW-0804">Transcription</keyword>
<feature type="compositionally biased region" description="Low complexity" evidence="16">
    <location>
        <begin position="1434"/>
        <end position="1455"/>
    </location>
</feature>
<dbReference type="GO" id="GO:0016589">
    <property type="term" value="C:NURF complex"/>
    <property type="evidence" value="ECO:0007669"/>
    <property type="project" value="InterPro"/>
</dbReference>
<feature type="region of interest" description="Disordered" evidence="16">
    <location>
        <begin position="2255"/>
        <end position="2275"/>
    </location>
</feature>
<keyword evidence="8" id="KW-0805">Transcription regulation</keyword>
<feature type="region of interest" description="Disordered" evidence="16">
    <location>
        <begin position="1773"/>
        <end position="1804"/>
    </location>
</feature>
<feature type="region of interest" description="Disordered" evidence="16">
    <location>
        <begin position="1236"/>
        <end position="1329"/>
    </location>
</feature>
<evidence type="ECO:0000256" key="12">
    <source>
        <dbReference type="ARBA" id="ARBA00023242"/>
    </source>
</evidence>
<dbReference type="Pfam" id="PF00439">
    <property type="entry name" value="Bromodomain"/>
    <property type="match status" value="1"/>
</dbReference>
<evidence type="ECO:0000259" key="19">
    <source>
        <dbReference type="PROSITE" id="PS50064"/>
    </source>
</evidence>
<dbReference type="InterPro" id="IPR011011">
    <property type="entry name" value="Znf_FYVE_PHD"/>
</dbReference>
<dbReference type="CDD" id="cd05509">
    <property type="entry name" value="Bromo_gcn5_like"/>
    <property type="match status" value="1"/>
</dbReference>
<feature type="compositionally biased region" description="Basic and acidic residues" evidence="16">
    <location>
        <begin position="1037"/>
        <end position="1052"/>
    </location>
</feature>
<dbReference type="PANTHER" id="PTHR45975:SF2">
    <property type="entry name" value="NUCLEOSOME-REMODELING FACTOR SUBUNIT BPTF"/>
    <property type="match status" value="1"/>
</dbReference>
<keyword evidence="22" id="KW-1185">Reference proteome</keyword>
<feature type="compositionally biased region" description="Basic and acidic residues" evidence="16">
    <location>
        <begin position="1829"/>
        <end position="1847"/>
    </location>
</feature>
<feature type="domain" description="PHD-type" evidence="18">
    <location>
        <begin position="346"/>
        <end position="393"/>
    </location>
</feature>